<sequence>MLVGVGAGGADTVTRGRWRGGGRNAAPRRLRRSPHRRRAVRARPDFPTVAFPNPEEPGATDALLRLAHDFDADIAVALDPTRIVARWAYPRQRAGGCLPETKPVGC</sequence>
<name>X7YJU3_MYCXE</name>
<reference evidence="2" key="1">
    <citation type="submission" date="2014-01" db="EMBL/GenBank/DDBJ databases">
        <authorList>
            <person name="Brown-Elliot B."/>
            <person name="Wallace R."/>
            <person name="Lenaerts A."/>
            <person name="Ordway D."/>
            <person name="DeGroote M.A."/>
            <person name="Parker T."/>
            <person name="Sizemore C."/>
            <person name="Tallon L.J."/>
            <person name="Sadzewicz L.K."/>
            <person name="Sengamalay N."/>
            <person name="Fraser C.M."/>
            <person name="Hine E."/>
            <person name="Shefchek K.A."/>
            <person name="Das S.P."/>
            <person name="Tettelin H."/>
        </authorList>
    </citation>
    <scope>NUCLEOTIDE SEQUENCE [LARGE SCALE GENOMIC DNA]</scope>
    <source>
        <strain evidence="2">4042</strain>
    </source>
</reference>
<dbReference type="GO" id="GO:0016868">
    <property type="term" value="F:intramolecular phosphotransferase activity"/>
    <property type="evidence" value="ECO:0007669"/>
    <property type="project" value="InterPro"/>
</dbReference>
<evidence type="ECO:0000313" key="2">
    <source>
        <dbReference type="EMBL" id="EUA07091.1"/>
    </source>
</evidence>
<dbReference type="InterPro" id="IPR016055">
    <property type="entry name" value="A-D-PHexomutase_a/b/a-I/II/III"/>
</dbReference>
<dbReference type="PATRIC" id="fig|1299334.3.peg.9976"/>
<gene>
    <name evidence="2" type="ORF">I553_0387</name>
</gene>
<evidence type="ECO:0000256" key="1">
    <source>
        <dbReference type="SAM" id="MobiDB-lite"/>
    </source>
</evidence>
<dbReference type="EMBL" id="JAOB01000093">
    <property type="protein sequence ID" value="EUA07091.1"/>
    <property type="molecule type" value="Genomic_DNA"/>
</dbReference>
<comment type="caution">
    <text evidence="2">The sequence shown here is derived from an EMBL/GenBank/DDBJ whole genome shotgun (WGS) entry which is preliminary data.</text>
</comment>
<organism evidence="2">
    <name type="scientific">Mycobacterium xenopi 4042</name>
    <dbReference type="NCBI Taxonomy" id="1299334"/>
    <lineage>
        <taxon>Bacteria</taxon>
        <taxon>Bacillati</taxon>
        <taxon>Actinomycetota</taxon>
        <taxon>Actinomycetes</taxon>
        <taxon>Mycobacteriales</taxon>
        <taxon>Mycobacteriaceae</taxon>
        <taxon>Mycobacterium</taxon>
    </lineage>
</organism>
<dbReference type="SUPFAM" id="SSF53738">
    <property type="entry name" value="Phosphoglucomutase, first 3 domains"/>
    <property type="match status" value="1"/>
</dbReference>
<feature type="compositionally biased region" description="Basic residues" evidence="1">
    <location>
        <begin position="16"/>
        <end position="39"/>
    </location>
</feature>
<protein>
    <submittedName>
        <fullName evidence="2">Phosphoglucomutase/phosphomannomutase, alpha/beta/alpha domain II family protein</fullName>
    </submittedName>
</protein>
<accession>X7YJU3</accession>
<feature type="region of interest" description="Disordered" evidence="1">
    <location>
        <begin position="1"/>
        <end position="39"/>
    </location>
</feature>
<dbReference type="AlphaFoldDB" id="X7YJU3"/>
<dbReference type="GO" id="GO:0005975">
    <property type="term" value="P:carbohydrate metabolic process"/>
    <property type="evidence" value="ECO:0007669"/>
    <property type="project" value="InterPro"/>
</dbReference>
<proteinExistence type="predicted"/>